<dbReference type="EMBL" id="LAZR01001500">
    <property type="protein sequence ID" value="KKN43634.1"/>
    <property type="molecule type" value="Genomic_DNA"/>
</dbReference>
<gene>
    <name evidence="1" type="ORF">LCGC14_0701350</name>
</gene>
<dbReference type="AlphaFoldDB" id="A0A0F9QMD8"/>
<comment type="caution">
    <text evidence="1">The sequence shown here is derived from an EMBL/GenBank/DDBJ whole genome shotgun (WGS) entry which is preliminary data.</text>
</comment>
<name>A0A0F9QMD8_9ZZZZ</name>
<reference evidence="1" key="1">
    <citation type="journal article" date="2015" name="Nature">
        <title>Complex archaea that bridge the gap between prokaryotes and eukaryotes.</title>
        <authorList>
            <person name="Spang A."/>
            <person name="Saw J.H."/>
            <person name="Jorgensen S.L."/>
            <person name="Zaremba-Niedzwiedzka K."/>
            <person name="Martijn J."/>
            <person name="Lind A.E."/>
            <person name="van Eijk R."/>
            <person name="Schleper C."/>
            <person name="Guy L."/>
            <person name="Ettema T.J."/>
        </authorList>
    </citation>
    <scope>NUCLEOTIDE SEQUENCE</scope>
</reference>
<sequence length="156" mass="18264">MPGFYLCRLCDKMKQTKINSCAACVMAEIVGESEQYVLDWFKYYDPPFCDEDAILFLAHHGVYLSLYCKMSEPTRMDSDEDITVALTFKKRAFYIIVKSERFEDKFHAIFWNGYKVIDSNPDSFDGRDLSEYEIVGFYPVMRTEEKAKLFEELLTG</sequence>
<protein>
    <submittedName>
        <fullName evidence="1">Uncharacterized protein</fullName>
    </submittedName>
</protein>
<proteinExistence type="predicted"/>
<evidence type="ECO:0000313" key="1">
    <source>
        <dbReference type="EMBL" id="KKN43634.1"/>
    </source>
</evidence>
<organism evidence="1">
    <name type="scientific">marine sediment metagenome</name>
    <dbReference type="NCBI Taxonomy" id="412755"/>
    <lineage>
        <taxon>unclassified sequences</taxon>
        <taxon>metagenomes</taxon>
        <taxon>ecological metagenomes</taxon>
    </lineage>
</organism>
<accession>A0A0F9QMD8</accession>